<name>A0ABS2UQD5_9ACTN</name>
<proteinExistence type="inferred from homology"/>
<dbReference type="InterPro" id="IPR003439">
    <property type="entry name" value="ABC_transporter-like_ATP-bd"/>
</dbReference>
<evidence type="ECO:0000256" key="4">
    <source>
        <dbReference type="ARBA" id="ARBA00022840"/>
    </source>
</evidence>
<keyword evidence="3" id="KW-0547">Nucleotide-binding</keyword>
<evidence type="ECO:0000256" key="3">
    <source>
        <dbReference type="ARBA" id="ARBA00022741"/>
    </source>
</evidence>
<dbReference type="PANTHER" id="PTHR43335">
    <property type="entry name" value="ABC TRANSPORTER, ATP-BINDING PROTEIN"/>
    <property type="match status" value="1"/>
</dbReference>
<keyword evidence="6" id="KW-0472">Membrane</keyword>
<feature type="transmembrane region" description="Helical" evidence="6">
    <location>
        <begin position="554"/>
        <end position="574"/>
    </location>
</feature>
<feature type="region of interest" description="Disordered" evidence="5">
    <location>
        <begin position="291"/>
        <end position="413"/>
    </location>
</feature>
<evidence type="ECO:0000313" key="8">
    <source>
        <dbReference type="EMBL" id="MBM9618930.1"/>
    </source>
</evidence>
<sequence>MLQAVGVTSVRRAEGRPAVDDISFECLPGQVTVLLGARGAGKTALVRLIAGLDAGRGVTYFRGTPLHRVSDPAREVGLVLGEVPGHPARTAGGHLRMLSAAVGVPAARADDLLDTVGLGALRDERLGLLSRGMDRRLALAAALLGDPHTLIFDEPCRDLSARDGAWLLGRIRDHATAGGTVLCATRDPKAAARFADHVITVDGGRVAADQDVEAFARTRLRPRVSVRTPHAARLSDAVRREARAARRSVEVVSESSSLLSVYGSSCPEIGETAFRHGVLVHRLTEEVGDTGTAVAPHPRAAGGEAVPPHESASAGSPARVATTTPPPEPAAAPAAPGLTASESAPRIAPPEPGGAPPATAPQAGYPHAPAPRTPHAPAPQARPATATAPPADPVDALRGADEAPAVRPGRSRSPRRALRYEVRRLLGVRTAPLIAAVVVASSLALCVLLARGGAAPRPSVLVAWPGFLPLPPAAFGAGLIGALSFGEEFRFPALTAVRGVSPRRPGLLVAKLAVTAVAAVTLAVLAVVADAQVLRLVHGADLGALRANWADLGIRWLGLCVGCAWAGLLAAAVFRVTAAGVAAVLAVPVLIAPLVEFALLGPAVRSIAGLPGRIRSVAQGRLPESADPWIRGALELVAQPVGAAMVLSLSALICAYLFIALRRRTTW</sequence>
<evidence type="ECO:0000256" key="5">
    <source>
        <dbReference type="SAM" id="MobiDB-lite"/>
    </source>
</evidence>
<keyword evidence="6" id="KW-1133">Transmembrane helix</keyword>
<evidence type="ECO:0000256" key="1">
    <source>
        <dbReference type="ARBA" id="ARBA00005417"/>
    </source>
</evidence>
<dbReference type="PANTHER" id="PTHR43335:SF4">
    <property type="entry name" value="ABC TRANSPORTER, ATP-BINDING PROTEIN"/>
    <property type="match status" value="1"/>
</dbReference>
<feature type="compositionally biased region" description="Pro residues" evidence="5">
    <location>
        <begin position="347"/>
        <end position="359"/>
    </location>
</feature>
<dbReference type="Gene3D" id="3.40.50.300">
    <property type="entry name" value="P-loop containing nucleotide triphosphate hydrolases"/>
    <property type="match status" value="1"/>
</dbReference>
<evidence type="ECO:0000313" key="9">
    <source>
        <dbReference type="Proteomes" id="UP000664109"/>
    </source>
</evidence>
<dbReference type="SMART" id="SM00382">
    <property type="entry name" value="AAA"/>
    <property type="match status" value="1"/>
</dbReference>
<keyword evidence="6" id="KW-0812">Transmembrane</keyword>
<dbReference type="EMBL" id="JAFEJA010000001">
    <property type="protein sequence ID" value="MBM9618930.1"/>
    <property type="molecule type" value="Genomic_DNA"/>
</dbReference>
<feature type="transmembrane region" description="Helical" evidence="6">
    <location>
        <begin position="507"/>
        <end position="534"/>
    </location>
</feature>
<keyword evidence="2" id="KW-0813">Transport</keyword>
<protein>
    <submittedName>
        <fullName evidence="8">ATP-binding cassette domain-containing protein</fullName>
    </submittedName>
</protein>
<reference evidence="8 9" key="1">
    <citation type="journal article" date="2016" name="Arch. Microbiol.">
        <title>Streptomyces zhihengii sp. nov., isolated from rhizospheric soil of Psammosilene tunicoides.</title>
        <authorList>
            <person name="Huang M.J."/>
            <person name="Fei J.J."/>
            <person name="Salam N."/>
            <person name="Kim C.J."/>
            <person name="Hozzein W.N."/>
            <person name="Xiao M."/>
            <person name="Huang H.Q."/>
            <person name="Li W.J."/>
        </authorList>
    </citation>
    <scope>NUCLEOTIDE SEQUENCE [LARGE SCALE GENOMIC DNA]</scope>
    <source>
        <strain evidence="8 9">YIM T102</strain>
    </source>
</reference>
<dbReference type="InterPro" id="IPR027417">
    <property type="entry name" value="P-loop_NTPase"/>
</dbReference>
<evidence type="ECO:0000259" key="7">
    <source>
        <dbReference type="PROSITE" id="PS50893"/>
    </source>
</evidence>
<dbReference type="Pfam" id="PF00005">
    <property type="entry name" value="ABC_tran"/>
    <property type="match status" value="1"/>
</dbReference>
<comment type="similarity">
    <text evidence="1">Belongs to the ABC transporter superfamily.</text>
</comment>
<evidence type="ECO:0000256" key="2">
    <source>
        <dbReference type="ARBA" id="ARBA00022448"/>
    </source>
</evidence>
<dbReference type="PROSITE" id="PS50893">
    <property type="entry name" value="ABC_TRANSPORTER_2"/>
    <property type="match status" value="1"/>
</dbReference>
<dbReference type="GO" id="GO:0005524">
    <property type="term" value="F:ATP binding"/>
    <property type="evidence" value="ECO:0007669"/>
    <property type="project" value="UniProtKB-KW"/>
</dbReference>
<dbReference type="InterPro" id="IPR003593">
    <property type="entry name" value="AAA+_ATPase"/>
</dbReference>
<gene>
    <name evidence="8" type="ORF">JE024_09355</name>
</gene>
<dbReference type="Proteomes" id="UP000664109">
    <property type="component" value="Unassembled WGS sequence"/>
</dbReference>
<feature type="transmembrane region" description="Helical" evidence="6">
    <location>
        <begin position="462"/>
        <end position="486"/>
    </location>
</feature>
<feature type="transmembrane region" description="Helical" evidence="6">
    <location>
        <begin position="426"/>
        <end position="450"/>
    </location>
</feature>
<feature type="compositionally biased region" description="Low complexity" evidence="5">
    <location>
        <begin position="378"/>
        <end position="396"/>
    </location>
</feature>
<feature type="domain" description="ABC transporter" evidence="7">
    <location>
        <begin position="2"/>
        <end position="228"/>
    </location>
</feature>
<feature type="compositionally biased region" description="Pro residues" evidence="5">
    <location>
        <begin position="368"/>
        <end position="377"/>
    </location>
</feature>
<organism evidence="8 9">
    <name type="scientific">Streptomyces zhihengii</name>
    <dbReference type="NCBI Taxonomy" id="1818004"/>
    <lineage>
        <taxon>Bacteria</taxon>
        <taxon>Bacillati</taxon>
        <taxon>Actinomycetota</taxon>
        <taxon>Actinomycetes</taxon>
        <taxon>Kitasatosporales</taxon>
        <taxon>Streptomycetaceae</taxon>
        <taxon>Streptomyces</taxon>
    </lineage>
</organism>
<feature type="transmembrane region" description="Helical" evidence="6">
    <location>
        <begin position="581"/>
        <end position="600"/>
    </location>
</feature>
<feature type="transmembrane region" description="Helical" evidence="6">
    <location>
        <begin position="641"/>
        <end position="661"/>
    </location>
</feature>
<keyword evidence="4 8" id="KW-0067">ATP-binding</keyword>
<dbReference type="SUPFAM" id="SSF52540">
    <property type="entry name" value="P-loop containing nucleoside triphosphate hydrolases"/>
    <property type="match status" value="1"/>
</dbReference>
<feature type="compositionally biased region" description="Low complexity" evidence="5">
    <location>
        <begin position="331"/>
        <end position="346"/>
    </location>
</feature>
<comment type="caution">
    <text evidence="8">The sequence shown here is derived from an EMBL/GenBank/DDBJ whole genome shotgun (WGS) entry which is preliminary data.</text>
</comment>
<keyword evidence="9" id="KW-1185">Reference proteome</keyword>
<evidence type="ECO:0000256" key="6">
    <source>
        <dbReference type="SAM" id="Phobius"/>
    </source>
</evidence>
<accession>A0ABS2UQD5</accession>